<dbReference type="InterPro" id="IPR002477">
    <property type="entry name" value="Peptidoglycan-bd-like"/>
</dbReference>
<dbReference type="Gene3D" id="1.10.101.10">
    <property type="entry name" value="PGBD-like superfamily/PGBD"/>
    <property type="match status" value="1"/>
</dbReference>
<dbReference type="AlphaFoldDB" id="A0A382IYD7"/>
<dbReference type="InterPro" id="IPR036365">
    <property type="entry name" value="PGBD-like_sf"/>
</dbReference>
<evidence type="ECO:0000259" key="2">
    <source>
        <dbReference type="Pfam" id="PF01471"/>
    </source>
</evidence>
<dbReference type="InterPro" id="IPR036366">
    <property type="entry name" value="PGBDSf"/>
</dbReference>
<gene>
    <name evidence="3" type="ORF">METZ01_LOCUS257624</name>
</gene>
<accession>A0A382IYD7</accession>
<reference evidence="3" key="1">
    <citation type="submission" date="2018-05" db="EMBL/GenBank/DDBJ databases">
        <authorList>
            <person name="Lanie J.A."/>
            <person name="Ng W.-L."/>
            <person name="Kazmierczak K.M."/>
            <person name="Andrzejewski T.M."/>
            <person name="Davidsen T.M."/>
            <person name="Wayne K.J."/>
            <person name="Tettelin H."/>
            <person name="Glass J.I."/>
            <person name="Rusch D."/>
            <person name="Podicherti R."/>
            <person name="Tsui H.-C.T."/>
            <person name="Winkler M.E."/>
        </authorList>
    </citation>
    <scope>NUCLEOTIDE SEQUENCE</scope>
</reference>
<proteinExistence type="predicted"/>
<protein>
    <recommendedName>
        <fullName evidence="2">Peptidoglycan binding-like domain-containing protein</fullName>
    </recommendedName>
</protein>
<dbReference type="SUPFAM" id="SSF47090">
    <property type="entry name" value="PGBD-like"/>
    <property type="match status" value="1"/>
</dbReference>
<dbReference type="Pfam" id="PF01471">
    <property type="entry name" value="PG_binding_1"/>
    <property type="match status" value="1"/>
</dbReference>
<keyword evidence="1" id="KW-0472">Membrane</keyword>
<dbReference type="EMBL" id="UINC01070540">
    <property type="protein sequence ID" value="SVC04770.1"/>
    <property type="molecule type" value="Genomic_DNA"/>
</dbReference>
<evidence type="ECO:0000256" key="1">
    <source>
        <dbReference type="SAM" id="Phobius"/>
    </source>
</evidence>
<keyword evidence="1" id="KW-1133">Transmembrane helix</keyword>
<keyword evidence="1" id="KW-0812">Transmembrane</keyword>
<sequence length="285" mass="31657">MFPPEPEKPWWYHLMWALPCMMATGLLGYWLKSPPVKEVEKIVEVPQIVYRTNIVKVPITNSLPQAGSEITNLPSNTNNYAASRGVPVRTNRTAALRLGLTDPNEAARAAPGHDVAAIDFVARPTQTDFEVQVTLDRLGYSPGSIDGLSGPQTKAALEAYQHRNGLPVTGIVDRATRSKLLINAPALLERTVMPEDLARLHSLGRTWTEKSKQTALEFESVLEMFAEQHHCSPRYLMRLNPTVAWNEITPGIRVKLPNTTLPRPTGTAELIHIQLAQRTLDVYDG</sequence>
<organism evidence="3">
    <name type="scientific">marine metagenome</name>
    <dbReference type="NCBI Taxonomy" id="408172"/>
    <lineage>
        <taxon>unclassified sequences</taxon>
        <taxon>metagenomes</taxon>
        <taxon>ecological metagenomes</taxon>
    </lineage>
</organism>
<feature type="domain" description="Peptidoglycan binding-like" evidence="2">
    <location>
        <begin position="130"/>
        <end position="180"/>
    </location>
</feature>
<feature type="non-terminal residue" evidence="3">
    <location>
        <position position="285"/>
    </location>
</feature>
<evidence type="ECO:0000313" key="3">
    <source>
        <dbReference type="EMBL" id="SVC04770.1"/>
    </source>
</evidence>
<feature type="transmembrane region" description="Helical" evidence="1">
    <location>
        <begin position="12"/>
        <end position="31"/>
    </location>
</feature>
<name>A0A382IYD7_9ZZZZ</name>